<dbReference type="PRINTS" id="PR00813">
    <property type="entry name" value="BCTERIALGSPG"/>
</dbReference>
<evidence type="ECO:0000256" key="6">
    <source>
        <dbReference type="ARBA" id="ARBA00022519"/>
    </source>
</evidence>
<dbReference type="Gene3D" id="3.30.700.10">
    <property type="entry name" value="Glycoprotein, Type 4 Pilin"/>
    <property type="match status" value="1"/>
</dbReference>
<evidence type="ECO:0000313" key="13">
    <source>
        <dbReference type="Proteomes" id="UP000466332"/>
    </source>
</evidence>
<dbReference type="Pfam" id="PF07963">
    <property type="entry name" value="N_methyl"/>
    <property type="match status" value="1"/>
</dbReference>
<evidence type="ECO:0000256" key="7">
    <source>
        <dbReference type="ARBA" id="ARBA00022692"/>
    </source>
</evidence>
<dbReference type="EMBL" id="WWCS01000007">
    <property type="protein sequence ID" value="MYN40404.1"/>
    <property type="molecule type" value="Genomic_DNA"/>
</dbReference>
<dbReference type="InterPro" id="IPR012902">
    <property type="entry name" value="N_methyl_site"/>
</dbReference>
<evidence type="ECO:0000256" key="2">
    <source>
        <dbReference type="ARBA" id="ARBA00009984"/>
    </source>
</evidence>
<evidence type="ECO:0000256" key="9">
    <source>
        <dbReference type="ARBA" id="ARBA00023136"/>
    </source>
</evidence>
<dbReference type="InterPro" id="IPR013545">
    <property type="entry name" value="T2SS_protein-GspG_C"/>
</dbReference>
<dbReference type="InterPro" id="IPR010054">
    <property type="entry name" value="Type2_sec_GspG"/>
</dbReference>
<keyword evidence="7 10" id="KW-0812">Transmembrane</keyword>
<dbReference type="InterPro" id="IPR000983">
    <property type="entry name" value="Bac_GSPG_pilin"/>
</dbReference>
<dbReference type="RefSeq" id="WP_161045461.1">
    <property type="nucleotide sequence ID" value="NZ_WWCS01000007.1"/>
</dbReference>
<protein>
    <recommendedName>
        <fullName evidence="3">Type II secretion system core protein G</fullName>
    </recommendedName>
</protein>
<evidence type="ECO:0000256" key="1">
    <source>
        <dbReference type="ARBA" id="ARBA00004377"/>
    </source>
</evidence>
<keyword evidence="5" id="KW-0488">Methylation</keyword>
<dbReference type="NCBIfam" id="TIGR02532">
    <property type="entry name" value="IV_pilin_GFxxxE"/>
    <property type="match status" value="1"/>
</dbReference>
<reference evidence="12 13" key="1">
    <citation type="submission" date="2019-12" db="EMBL/GenBank/DDBJ databases">
        <title>Novel species isolated from a subtropical stream in China.</title>
        <authorList>
            <person name="Lu H."/>
        </authorList>
    </citation>
    <scope>NUCLEOTIDE SEQUENCE [LARGE SCALE GENOMIC DNA]</scope>
    <source>
        <strain evidence="12 13">FT109W</strain>
    </source>
</reference>
<proteinExistence type="inferred from homology"/>
<dbReference type="InterPro" id="IPR045584">
    <property type="entry name" value="Pilin-like"/>
</dbReference>
<organism evidence="12 13">
    <name type="scientific">Duganella margarita</name>
    <dbReference type="NCBI Taxonomy" id="2692170"/>
    <lineage>
        <taxon>Bacteria</taxon>
        <taxon>Pseudomonadati</taxon>
        <taxon>Pseudomonadota</taxon>
        <taxon>Betaproteobacteria</taxon>
        <taxon>Burkholderiales</taxon>
        <taxon>Oxalobacteraceae</taxon>
        <taxon>Telluria group</taxon>
        <taxon>Duganella</taxon>
    </lineage>
</organism>
<dbReference type="Pfam" id="PF08334">
    <property type="entry name" value="T2SSG"/>
    <property type="match status" value="1"/>
</dbReference>
<comment type="caution">
    <text evidence="12">The sequence shown here is derived from an EMBL/GenBank/DDBJ whole genome shotgun (WGS) entry which is preliminary data.</text>
</comment>
<keyword evidence="13" id="KW-1185">Reference proteome</keyword>
<evidence type="ECO:0000259" key="11">
    <source>
        <dbReference type="Pfam" id="PF08334"/>
    </source>
</evidence>
<evidence type="ECO:0000256" key="5">
    <source>
        <dbReference type="ARBA" id="ARBA00022481"/>
    </source>
</evidence>
<comment type="similarity">
    <text evidence="2">Belongs to the GSP G family.</text>
</comment>
<name>A0ABW9WH63_9BURK</name>
<keyword evidence="9 10" id="KW-0472">Membrane</keyword>
<evidence type="ECO:0000256" key="4">
    <source>
        <dbReference type="ARBA" id="ARBA00022475"/>
    </source>
</evidence>
<accession>A0ABW9WH63</accession>
<dbReference type="PANTHER" id="PTHR30093:SF45">
    <property type="entry name" value="TYPE II SECRETION SYSTEM CORE PROTEIN G"/>
    <property type="match status" value="1"/>
</dbReference>
<evidence type="ECO:0000256" key="10">
    <source>
        <dbReference type="SAM" id="Phobius"/>
    </source>
</evidence>
<evidence type="ECO:0000313" key="12">
    <source>
        <dbReference type="EMBL" id="MYN40404.1"/>
    </source>
</evidence>
<feature type="transmembrane region" description="Helical" evidence="10">
    <location>
        <begin position="12"/>
        <end position="33"/>
    </location>
</feature>
<keyword evidence="4" id="KW-1003">Cell membrane</keyword>
<dbReference type="SUPFAM" id="SSF54523">
    <property type="entry name" value="Pili subunits"/>
    <property type="match status" value="1"/>
</dbReference>
<keyword evidence="8 10" id="KW-1133">Transmembrane helix</keyword>
<dbReference type="PANTHER" id="PTHR30093">
    <property type="entry name" value="GENERAL SECRETION PATHWAY PROTEIN G"/>
    <property type="match status" value="1"/>
</dbReference>
<evidence type="ECO:0000256" key="8">
    <source>
        <dbReference type="ARBA" id="ARBA00022989"/>
    </source>
</evidence>
<gene>
    <name evidence="12" type="primary">gspG</name>
    <name evidence="12" type="ORF">GTP55_13575</name>
</gene>
<dbReference type="Proteomes" id="UP000466332">
    <property type="component" value="Unassembled WGS sequence"/>
</dbReference>
<evidence type="ECO:0000256" key="3">
    <source>
        <dbReference type="ARBA" id="ARBA00020042"/>
    </source>
</evidence>
<sequence length="139" mass="15091">MPANEQSGFTLLELLVVIVIIGLLAAFVGPKYFGQLEQSKAQITRAQIDALDKGLIQYRIDTGHYPSMEQGLIALFVAPANEALWRGPYLNKALPQDGWGNPYVYKLPGEGGRDFEVISYGSDGQPQGAGTAADIANWH</sequence>
<feature type="domain" description="Type II secretion system protein GspG C-terminal" evidence="11">
    <location>
        <begin position="32"/>
        <end position="138"/>
    </location>
</feature>
<keyword evidence="6" id="KW-0997">Cell inner membrane</keyword>
<dbReference type="PROSITE" id="PS00409">
    <property type="entry name" value="PROKAR_NTER_METHYL"/>
    <property type="match status" value="1"/>
</dbReference>
<comment type="subcellular location">
    <subcellularLocation>
        <location evidence="1">Cell inner membrane</location>
        <topology evidence="1">Single-pass membrane protein</topology>
    </subcellularLocation>
</comment>
<dbReference type="NCBIfam" id="TIGR01710">
    <property type="entry name" value="typeII_sec_gspG"/>
    <property type="match status" value="1"/>
</dbReference>